<dbReference type="Proteomes" id="UP000827872">
    <property type="component" value="Linkage Group LG08"/>
</dbReference>
<comment type="caution">
    <text evidence="1">The sequence shown here is derived from an EMBL/GenBank/DDBJ whole genome shotgun (WGS) entry which is preliminary data.</text>
</comment>
<sequence length="288" mass="32260">MAPKKRKQNPSGGAEPGREAEDGGAETPDLTEDAAVPAKASPVKKMREGDGGIGGTESLAEAVKQTRARTAPSVAEFKYNKKRVRLLSQESELKEGGLGILYWMSRDQRVQDNWALLYAQRLALKQKLPLHVCFCLVPKFLDATIRHFGFMLKGLKEVAEECQELDIPFHLLSGIAKDVLPSFVTKHSIGGVVTDFAPLRVPMQWVQDVRERLPPDVPFVQVDAHNIVPCWVASDKQEYAARTIRRKIHDRLAEFLTEFPPVIRHPFPSAFQSEATLEFVANFVEFPF</sequence>
<name>A0ACB8FBH4_9SAUR</name>
<evidence type="ECO:0000313" key="2">
    <source>
        <dbReference type="Proteomes" id="UP000827872"/>
    </source>
</evidence>
<gene>
    <name evidence="1" type="ORF">K3G42_027854</name>
</gene>
<evidence type="ECO:0000313" key="1">
    <source>
        <dbReference type="EMBL" id="KAH8002774.1"/>
    </source>
</evidence>
<dbReference type="EMBL" id="CM037621">
    <property type="protein sequence ID" value="KAH8002774.1"/>
    <property type="molecule type" value="Genomic_DNA"/>
</dbReference>
<accession>A0ACB8FBH4</accession>
<reference evidence="1" key="1">
    <citation type="submission" date="2021-08" db="EMBL/GenBank/DDBJ databases">
        <title>The first chromosome-level gecko genome reveals the dynamic sex chromosomes of Neotropical dwarf geckos (Sphaerodactylidae: Sphaerodactylus).</title>
        <authorList>
            <person name="Pinto B.J."/>
            <person name="Keating S.E."/>
            <person name="Gamble T."/>
        </authorList>
    </citation>
    <scope>NUCLEOTIDE SEQUENCE</scope>
    <source>
        <strain evidence="1">TG3544</strain>
    </source>
</reference>
<organism evidence="1 2">
    <name type="scientific">Sphaerodactylus townsendi</name>
    <dbReference type="NCBI Taxonomy" id="933632"/>
    <lineage>
        <taxon>Eukaryota</taxon>
        <taxon>Metazoa</taxon>
        <taxon>Chordata</taxon>
        <taxon>Craniata</taxon>
        <taxon>Vertebrata</taxon>
        <taxon>Euteleostomi</taxon>
        <taxon>Lepidosauria</taxon>
        <taxon>Squamata</taxon>
        <taxon>Bifurcata</taxon>
        <taxon>Gekkota</taxon>
        <taxon>Sphaerodactylidae</taxon>
        <taxon>Sphaerodactylus</taxon>
    </lineage>
</organism>
<protein>
    <submittedName>
        <fullName evidence="1">Uncharacterized protein</fullName>
    </submittedName>
</protein>
<keyword evidence="2" id="KW-1185">Reference proteome</keyword>
<proteinExistence type="predicted"/>